<dbReference type="Proteomes" id="UP001162162">
    <property type="component" value="Unassembled WGS sequence"/>
</dbReference>
<reference evidence="1" key="1">
    <citation type="journal article" date="2023" name="Insect Mol. Biol.">
        <title>Genome sequencing provides insights into the evolution of gene families encoding plant cell wall-degrading enzymes in longhorned beetles.</title>
        <authorList>
            <person name="Shin N.R."/>
            <person name="Okamura Y."/>
            <person name="Kirsch R."/>
            <person name="Pauchet Y."/>
        </authorList>
    </citation>
    <scope>NUCLEOTIDE SEQUENCE</scope>
    <source>
        <strain evidence="1">AMC_N1</strain>
    </source>
</reference>
<organism evidence="1 2">
    <name type="scientific">Aromia moschata</name>
    <dbReference type="NCBI Taxonomy" id="1265417"/>
    <lineage>
        <taxon>Eukaryota</taxon>
        <taxon>Metazoa</taxon>
        <taxon>Ecdysozoa</taxon>
        <taxon>Arthropoda</taxon>
        <taxon>Hexapoda</taxon>
        <taxon>Insecta</taxon>
        <taxon>Pterygota</taxon>
        <taxon>Neoptera</taxon>
        <taxon>Endopterygota</taxon>
        <taxon>Coleoptera</taxon>
        <taxon>Polyphaga</taxon>
        <taxon>Cucujiformia</taxon>
        <taxon>Chrysomeloidea</taxon>
        <taxon>Cerambycidae</taxon>
        <taxon>Cerambycinae</taxon>
        <taxon>Callichromatini</taxon>
        <taxon>Aromia</taxon>
    </lineage>
</organism>
<proteinExistence type="predicted"/>
<dbReference type="EMBL" id="JAPWTK010000040">
    <property type="protein sequence ID" value="KAJ8955149.1"/>
    <property type="molecule type" value="Genomic_DNA"/>
</dbReference>
<dbReference type="AlphaFoldDB" id="A0AAV8YUJ4"/>
<protein>
    <submittedName>
        <fullName evidence="1">Uncharacterized protein</fullName>
    </submittedName>
</protein>
<gene>
    <name evidence="1" type="ORF">NQ318_009042</name>
</gene>
<evidence type="ECO:0000313" key="2">
    <source>
        <dbReference type="Proteomes" id="UP001162162"/>
    </source>
</evidence>
<keyword evidence="2" id="KW-1185">Reference proteome</keyword>
<accession>A0AAV8YUJ4</accession>
<name>A0AAV8YUJ4_9CUCU</name>
<sequence length="116" mass="13440">MARFNEGVEMIEDVNVDPEWTLLHYLRNKLVVHRRETELRIIQLVYAYTYRICTMEVECSQRVKLVIGHLVIFCPTLLLSTNSRTGPLHTFSPYNNETPAVAVNWSISALKTIFLS</sequence>
<comment type="caution">
    <text evidence="1">The sequence shown here is derived from an EMBL/GenBank/DDBJ whole genome shotgun (WGS) entry which is preliminary data.</text>
</comment>
<evidence type="ECO:0000313" key="1">
    <source>
        <dbReference type="EMBL" id="KAJ8955149.1"/>
    </source>
</evidence>